<organism evidence="2 3">
    <name type="scientific">Thyridium curvatum</name>
    <dbReference type="NCBI Taxonomy" id="1093900"/>
    <lineage>
        <taxon>Eukaryota</taxon>
        <taxon>Fungi</taxon>
        <taxon>Dikarya</taxon>
        <taxon>Ascomycota</taxon>
        <taxon>Pezizomycotina</taxon>
        <taxon>Sordariomycetes</taxon>
        <taxon>Sordariomycetidae</taxon>
        <taxon>Thyridiales</taxon>
        <taxon>Thyridiaceae</taxon>
        <taxon>Thyridium</taxon>
    </lineage>
</organism>
<protein>
    <recommendedName>
        <fullName evidence="1">ABM domain-containing protein</fullName>
    </recommendedName>
</protein>
<dbReference type="AlphaFoldDB" id="A0A507B450"/>
<accession>A0A507B450</accession>
<sequence length="231" mass="25005">MAGQASTYPLQSGAPGLAAGARLLRRFLQEILEDLLETASVAKKKESGTLKYLVAVPHGMDAADPGSLYVVEEYQNSDAFALHCQQETVQRVAKSLQTAELGDGAMTLVLGADCELGFSRPEVSALSDPFVSILQLFFKSGAGPEGLEALRKVVEAGKSDSGTLGFSVYPDPKDNDTVRFLGVYESQDHYFKVHIESPEVKRFQAATKDITVETKAHFLKPVGGFLYKKQS</sequence>
<dbReference type="SUPFAM" id="SSF54909">
    <property type="entry name" value="Dimeric alpha+beta barrel"/>
    <property type="match status" value="2"/>
</dbReference>
<dbReference type="GeneID" id="41970443"/>
<dbReference type="RefSeq" id="XP_030999606.1">
    <property type="nucleotide sequence ID" value="XM_031137248.1"/>
</dbReference>
<dbReference type="InterPro" id="IPR007138">
    <property type="entry name" value="ABM_dom"/>
</dbReference>
<comment type="caution">
    <text evidence="2">The sequence shown here is derived from an EMBL/GenBank/DDBJ whole genome shotgun (WGS) entry which is preliminary data.</text>
</comment>
<gene>
    <name evidence="2" type="ORF">E0L32_002996</name>
</gene>
<feature type="domain" description="ABM" evidence="1">
    <location>
        <begin position="130"/>
        <end position="219"/>
    </location>
</feature>
<name>A0A507B450_9PEZI</name>
<reference evidence="2 3" key="1">
    <citation type="submission" date="2019-06" db="EMBL/GenBank/DDBJ databases">
        <title>Draft genome sequence of the filamentous fungus Phialemoniopsis curvata isolated from diesel fuel.</title>
        <authorList>
            <person name="Varaljay V.A."/>
            <person name="Lyon W.J."/>
            <person name="Crouch A.L."/>
            <person name="Drake C.E."/>
            <person name="Hollomon J.M."/>
            <person name="Nadeau L.J."/>
            <person name="Nunn H.S."/>
            <person name="Stevenson B.S."/>
            <person name="Bojanowski C.L."/>
            <person name="Crookes-Goodson W.J."/>
        </authorList>
    </citation>
    <scope>NUCLEOTIDE SEQUENCE [LARGE SCALE GENOMIC DNA]</scope>
    <source>
        <strain evidence="2 3">D216</strain>
    </source>
</reference>
<dbReference type="PANTHER" id="PTHR40624:SF1">
    <property type="entry name" value="BIOSYNTHESIS MONOOXYGENASE, PUTATIVE (AFU_ORTHOLOGUE AFUA_1G12025)-RELATED"/>
    <property type="match status" value="1"/>
</dbReference>
<proteinExistence type="predicted"/>
<dbReference type="Gene3D" id="3.30.70.100">
    <property type="match status" value="1"/>
</dbReference>
<dbReference type="PROSITE" id="PS51725">
    <property type="entry name" value="ABM"/>
    <property type="match status" value="1"/>
</dbReference>
<dbReference type="Pfam" id="PF03992">
    <property type="entry name" value="ABM"/>
    <property type="match status" value="2"/>
</dbReference>
<keyword evidence="3" id="KW-1185">Reference proteome</keyword>
<evidence type="ECO:0000313" key="2">
    <source>
        <dbReference type="EMBL" id="TPX17895.1"/>
    </source>
</evidence>
<evidence type="ECO:0000259" key="1">
    <source>
        <dbReference type="PROSITE" id="PS51725"/>
    </source>
</evidence>
<dbReference type="InParanoid" id="A0A507B450"/>
<dbReference type="Proteomes" id="UP000319257">
    <property type="component" value="Unassembled WGS sequence"/>
</dbReference>
<dbReference type="EMBL" id="SKBQ01000012">
    <property type="protein sequence ID" value="TPX17895.1"/>
    <property type="molecule type" value="Genomic_DNA"/>
</dbReference>
<dbReference type="InterPro" id="IPR011008">
    <property type="entry name" value="Dimeric_a/b-barrel"/>
</dbReference>
<evidence type="ECO:0000313" key="3">
    <source>
        <dbReference type="Proteomes" id="UP000319257"/>
    </source>
</evidence>
<dbReference type="PANTHER" id="PTHR40624">
    <property type="entry name" value="BIOSYNTHESIS MONOOXYGENASE, PUTATIVE (AFU_ORTHOLOGUE AFUA_1G12025)-RELATED"/>
    <property type="match status" value="1"/>
</dbReference>
<dbReference type="OrthoDB" id="4520428at2759"/>